<gene>
    <name evidence="3" type="ORF">NX778_02045</name>
</gene>
<dbReference type="SMART" id="SM00939">
    <property type="entry name" value="PepX_C"/>
    <property type="match status" value="1"/>
</dbReference>
<dbReference type="InterPro" id="IPR029058">
    <property type="entry name" value="AB_hydrolase_fold"/>
</dbReference>
<dbReference type="NCBIfam" id="TIGR00976">
    <property type="entry name" value="CocE_NonD"/>
    <property type="match status" value="1"/>
</dbReference>
<evidence type="ECO:0000313" key="3">
    <source>
        <dbReference type="EMBL" id="MCS0656840.1"/>
    </source>
</evidence>
<dbReference type="GO" id="GO:0016787">
    <property type="term" value="F:hydrolase activity"/>
    <property type="evidence" value="ECO:0007669"/>
    <property type="project" value="UniProtKB-KW"/>
</dbReference>
<dbReference type="InterPro" id="IPR008979">
    <property type="entry name" value="Galactose-bd-like_sf"/>
</dbReference>
<reference evidence="3 4" key="1">
    <citation type="submission" date="2022-08" db="EMBL/GenBank/DDBJ databases">
        <title>Reclassification of Massilia species as members of the genera Telluria, Duganella, Pseudoduganella, Mokoshia gen. nov. and Zemynaea gen. nov. using orthogonal and non-orthogonal genome-based approaches.</title>
        <authorList>
            <person name="Bowman J.P."/>
        </authorList>
    </citation>
    <scope>NUCLEOTIDE SEQUENCE [LARGE SCALE GENOMIC DNA]</scope>
    <source>
        <strain evidence="3 4">JCM 31606</strain>
    </source>
</reference>
<dbReference type="Pfam" id="PF02129">
    <property type="entry name" value="Peptidase_S15"/>
    <property type="match status" value="1"/>
</dbReference>
<dbReference type="InterPro" id="IPR000383">
    <property type="entry name" value="Xaa-Pro-like_dom"/>
</dbReference>
<dbReference type="Proteomes" id="UP001204621">
    <property type="component" value="Unassembled WGS sequence"/>
</dbReference>
<feature type="domain" description="Xaa-Pro dipeptidyl-peptidase C-terminal" evidence="2">
    <location>
        <begin position="326"/>
        <end position="605"/>
    </location>
</feature>
<evidence type="ECO:0000259" key="2">
    <source>
        <dbReference type="SMART" id="SM00939"/>
    </source>
</evidence>
<comment type="caution">
    <text evidence="3">The sequence shown here is derived from an EMBL/GenBank/DDBJ whole genome shotgun (WGS) entry which is preliminary data.</text>
</comment>
<keyword evidence="1 3" id="KW-0378">Hydrolase</keyword>
<dbReference type="InterPro" id="IPR050585">
    <property type="entry name" value="Xaa-Pro_dipeptidyl-ppase/CocE"/>
</dbReference>
<evidence type="ECO:0000256" key="1">
    <source>
        <dbReference type="ARBA" id="ARBA00022801"/>
    </source>
</evidence>
<dbReference type="Gene3D" id="1.10.3020.10">
    <property type="entry name" value="alpha-amino acid ester hydrolase ( Helical cap domain)"/>
    <property type="match status" value="1"/>
</dbReference>
<dbReference type="EMBL" id="JANUGU010000001">
    <property type="protein sequence ID" value="MCS0656840.1"/>
    <property type="molecule type" value="Genomic_DNA"/>
</dbReference>
<organism evidence="3 4">
    <name type="scientific">Massilia terrae</name>
    <dbReference type="NCBI Taxonomy" id="1811224"/>
    <lineage>
        <taxon>Bacteria</taxon>
        <taxon>Pseudomonadati</taxon>
        <taxon>Pseudomonadota</taxon>
        <taxon>Betaproteobacteria</taxon>
        <taxon>Burkholderiales</taxon>
        <taxon>Oxalobacteraceae</taxon>
        <taxon>Telluria group</taxon>
        <taxon>Massilia</taxon>
    </lineage>
</organism>
<dbReference type="InterPro" id="IPR005674">
    <property type="entry name" value="CocE/Ser_esterase"/>
</dbReference>
<dbReference type="SUPFAM" id="SSF49785">
    <property type="entry name" value="Galactose-binding domain-like"/>
    <property type="match status" value="1"/>
</dbReference>
<keyword evidence="4" id="KW-1185">Reference proteome</keyword>
<dbReference type="SUPFAM" id="SSF53474">
    <property type="entry name" value="alpha/beta-Hydrolases"/>
    <property type="match status" value="1"/>
</dbReference>
<accession>A0ABT2CUG6</accession>
<protein>
    <submittedName>
        <fullName evidence="3">CocE/NonD family hydrolase</fullName>
    </submittedName>
</protein>
<proteinExistence type="predicted"/>
<dbReference type="InterPro" id="IPR013736">
    <property type="entry name" value="Xaa-Pro_dipept_C"/>
</dbReference>
<dbReference type="Pfam" id="PF08530">
    <property type="entry name" value="PepX_C"/>
    <property type="match status" value="1"/>
</dbReference>
<name>A0ABT2CUG6_9BURK</name>
<evidence type="ECO:0000313" key="4">
    <source>
        <dbReference type="Proteomes" id="UP001204621"/>
    </source>
</evidence>
<dbReference type="Gene3D" id="3.40.50.1820">
    <property type="entry name" value="alpha/beta hydrolase"/>
    <property type="match status" value="1"/>
</dbReference>
<dbReference type="RefSeq" id="WP_258810015.1">
    <property type="nucleotide sequence ID" value="NZ_JANUGU010000001.1"/>
</dbReference>
<dbReference type="Gene3D" id="2.60.120.260">
    <property type="entry name" value="Galactose-binding domain-like"/>
    <property type="match status" value="1"/>
</dbReference>
<dbReference type="PANTHER" id="PTHR43056">
    <property type="entry name" value="PEPTIDASE S9 PROLYL OLIGOPEPTIDASE"/>
    <property type="match status" value="1"/>
</dbReference>
<dbReference type="PANTHER" id="PTHR43056:SF10">
    <property type="entry name" value="COCE_NOND FAMILY, PUTATIVE (AFU_ORTHOLOGUE AFUA_7G00600)-RELATED"/>
    <property type="match status" value="1"/>
</dbReference>
<sequence>MNHFVLHDVAVPMRDGCRLAADVYLPDDGSGCHPVLLERTPYNKLGTNHGDRSKADPAARSKPEIAAMFARAGYVVVVQDCRGRYASEGGFTKYVNESEDGADTIDWLMRQPWCNGRIGSFGLSYGAHVQSAMAALAPRGLSAMFLDSGGFSSAFHSGIRQGGAFELKQLTWAVKHARLARATAADPARKAALDAQDIRDWIGVTPWSEGHSPLAAAPEYEQYVLQQWRSEVFDECWKSPALCARAHYAEWADVPMVHMSSWFDPYALTAVENYAGLARLKRSPVKLVLGPWTHGQRSVTFAGDVDFGPAATLDDNIAPDYTALRQAWFDRHLRGDDSAPDYLPQPVKIFVMGGGSGRKDANGRLQHGGHWRDEADWPPPSTTHTVMHLHGDGSLAALLPQAECEALEYDFDPRDPVPTIGGAIASGAPVMFAGAYDQRTTPAIFGAKAPFGPLADRPDVLVFQTAPLAEAVEVTGQLVARLWVSSSALDTDFTIKLLDVYPPSADYPEGCAINLTHGILRMRFRDSFEHPTLLEPDAVYQIEIPTYPTSNLFAAGHRIRIDISSSNFPHFDVNPNTGAPAGTVSEPVVAHNRLFVGHGRPSAILLPVIP</sequence>